<evidence type="ECO:0000313" key="5">
    <source>
        <dbReference type="Proteomes" id="UP001321473"/>
    </source>
</evidence>
<dbReference type="GO" id="GO:0005634">
    <property type="term" value="C:nucleus"/>
    <property type="evidence" value="ECO:0007669"/>
    <property type="project" value="UniProtKB-ARBA"/>
</dbReference>
<evidence type="ECO:0000313" key="4">
    <source>
        <dbReference type="EMBL" id="KAK8779192.1"/>
    </source>
</evidence>
<evidence type="ECO:0000256" key="1">
    <source>
        <dbReference type="ARBA" id="ARBA00006397"/>
    </source>
</evidence>
<dbReference type="FunFam" id="1.10.10.10:FF:000070">
    <property type="entry name" value="26S proteasome non-ATPase regulatory subunit 12"/>
    <property type="match status" value="1"/>
</dbReference>
<keyword evidence="5" id="KW-1185">Reference proteome</keyword>
<dbReference type="InterPro" id="IPR040896">
    <property type="entry name" value="RPN5_C"/>
</dbReference>
<gene>
    <name evidence="4" type="ORF">V5799_019465</name>
</gene>
<dbReference type="SMART" id="SM00088">
    <property type="entry name" value="PINT"/>
    <property type="match status" value="1"/>
</dbReference>
<evidence type="ECO:0000259" key="3">
    <source>
        <dbReference type="PROSITE" id="PS50250"/>
    </source>
</evidence>
<dbReference type="SUPFAM" id="SSF46785">
    <property type="entry name" value="Winged helix' DNA-binding domain"/>
    <property type="match status" value="1"/>
</dbReference>
<feature type="domain" description="PCI" evidence="3">
    <location>
        <begin position="292"/>
        <end position="466"/>
    </location>
</feature>
<dbReference type="InterPro" id="IPR036390">
    <property type="entry name" value="WH_DNA-bd_sf"/>
</dbReference>
<proteinExistence type="inferred from homology"/>
<name>A0AAQ4EX63_AMBAM</name>
<evidence type="ECO:0000256" key="2">
    <source>
        <dbReference type="ARBA" id="ARBA00022942"/>
    </source>
</evidence>
<organism evidence="4 5">
    <name type="scientific">Amblyomma americanum</name>
    <name type="common">Lone star tick</name>
    <dbReference type="NCBI Taxonomy" id="6943"/>
    <lineage>
        <taxon>Eukaryota</taxon>
        <taxon>Metazoa</taxon>
        <taxon>Ecdysozoa</taxon>
        <taxon>Arthropoda</taxon>
        <taxon>Chelicerata</taxon>
        <taxon>Arachnida</taxon>
        <taxon>Acari</taxon>
        <taxon>Parasitiformes</taxon>
        <taxon>Ixodida</taxon>
        <taxon>Ixodoidea</taxon>
        <taxon>Ixodidae</taxon>
        <taxon>Amblyomminae</taxon>
        <taxon>Amblyomma</taxon>
    </lineage>
</organism>
<dbReference type="EMBL" id="JARKHS020010058">
    <property type="protein sequence ID" value="KAK8779192.1"/>
    <property type="molecule type" value="Genomic_DNA"/>
</dbReference>
<keyword evidence="2" id="KW-0647">Proteasome</keyword>
<dbReference type="PANTHER" id="PTHR10855:SF1">
    <property type="entry name" value="26S PROTEASOME NON-ATPASE REGULATORY SUBUNIT 12"/>
    <property type="match status" value="1"/>
</dbReference>
<dbReference type="Pfam" id="PF01399">
    <property type="entry name" value="PCI"/>
    <property type="match status" value="1"/>
</dbReference>
<dbReference type="InterPro" id="IPR040134">
    <property type="entry name" value="PSMD12/CSN4"/>
</dbReference>
<dbReference type="Gene3D" id="1.10.10.10">
    <property type="entry name" value="Winged helix-like DNA-binding domain superfamily/Winged helix DNA-binding domain"/>
    <property type="match status" value="1"/>
</dbReference>
<accession>A0AAQ4EX63</accession>
<comment type="caution">
    <text evidence="4">The sequence shown here is derived from an EMBL/GenBank/DDBJ whole genome shotgun (WGS) entry which is preliminary data.</text>
</comment>
<dbReference type="PANTHER" id="PTHR10855">
    <property type="entry name" value="26S PROTEASOME NON-ATPASE REGULATORY SUBUNIT 12/COP9 SIGNALOSOME COMPLEX SUBUNIT 4"/>
    <property type="match status" value="1"/>
</dbReference>
<dbReference type="Pfam" id="PF22241">
    <property type="entry name" value="PSMD12-CSN4_N"/>
    <property type="match status" value="1"/>
</dbReference>
<dbReference type="InterPro" id="IPR000717">
    <property type="entry name" value="PCI_dom"/>
</dbReference>
<dbReference type="InterPro" id="IPR036388">
    <property type="entry name" value="WH-like_DNA-bd_sf"/>
</dbReference>
<dbReference type="AlphaFoldDB" id="A0AAQ4EX63"/>
<comment type="similarity">
    <text evidence="1">Belongs to the proteasome subunit p55 family.</text>
</comment>
<dbReference type="Proteomes" id="UP001321473">
    <property type="component" value="Unassembled WGS sequence"/>
</dbReference>
<reference evidence="4 5" key="1">
    <citation type="journal article" date="2023" name="Arcadia Sci">
        <title>De novo assembly of a long-read Amblyomma americanum tick genome.</title>
        <authorList>
            <person name="Chou S."/>
            <person name="Poskanzer K.E."/>
            <person name="Rollins M."/>
            <person name="Thuy-Boun P.S."/>
        </authorList>
    </citation>
    <scope>NUCLEOTIDE SEQUENCE [LARGE SCALE GENOMIC DNA]</scope>
    <source>
        <strain evidence="4">F_SG_1</strain>
        <tissue evidence="4">Salivary glands</tissue>
    </source>
</reference>
<dbReference type="Pfam" id="PF18098">
    <property type="entry name" value="RPN5_C"/>
    <property type="match status" value="1"/>
</dbReference>
<dbReference type="PROSITE" id="PS50250">
    <property type="entry name" value="PCI"/>
    <property type="match status" value="1"/>
</dbReference>
<sequence>MFKYSVDAQRDVTSALKKGRNEKIIFSPSGFRGQHSRRSAVVVGRLRKAAEMSTDTFTDGGRLVKMEVDYSKTCEEKIPQCEELAKKGDLKGALEQLLSLEKQTRTGGDTHSTSRVLVAIVRLCFEAKDWSGLSEQVLALSKRRSQMKQAVAKMVQECLTYIDKMPGKEVQLSFIDTLRTVTAGKIYVEVERARLTHKLAQMKEADGDVAEAASLMQELQVETFGSMEKREKVELILEQMRLCLLRQDYIRTQIISKKIAPKFFDDPAQQDLKLRYYKLMIELDQHEASYLAICRHYSALYRTESVQQDETQRKEALRNMLLFLMLSPHDNEQHDLIHRAKLDKNLDELPQYKELLKLFITPELIDWRSMCEAYEKELRTTEGTIFAIGDEMGDRRWNDFKSRVVEHNIRVMSQYYTRIALERMSQLLDLSQKGTEEVLSELVVAGRVWAKVDRLAGVVCFSRHKEPNQVLNEWSHNLNSLMALLSKTSHLISKEEMVHRHLHAQTPPPTAAET</sequence>
<dbReference type="GO" id="GO:0005737">
    <property type="term" value="C:cytoplasm"/>
    <property type="evidence" value="ECO:0007669"/>
    <property type="project" value="TreeGrafter"/>
</dbReference>
<protein>
    <recommendedName>
        <fullName evidence="3">PCI domain-containing protein</fullName>
    </recommendedName>
</protein>
<dbReference type="GO" id="GO:0008541">
    <property type="term" value="C:proteasome regulatory particle, lid subcomplex"/>
    <property type="evidence" value="ECO:0007669"/>
    <property type="project" value="TreeGrafter"/>
</dbReference>
<dbReference type="InterPro" id="IPR054559">
    <property type="entry name" value="PSMD12-CSN4-like_N"/>
</dbReference>